<evidence type="ECO:0000256" key="1">
    <source>
        <dbReference type="SAM" id="MobiDB-lite"/>
    </source>
</evidence>
<evidence type="ECO:0000313" key="2">
    <source>
        <dbReference type="EMBL" id="KAF6748323.1"/>
    </source>
</evidence>
<accession>A0A8H6LY32</accession>
<organism evidence="2 3">
    <name type="scientific">Ephemerocybe angulata</name>
    <dbReference type="NCBI Taxonomy" id="980116"/>
    <lineage>
        <taxon>Eukaryota</taxon>
        <taxon>Fungi</taxon>
        <taxon>Dikarya</taxon>
        <taxon>Basidiomycota</taxon>
        <taxon>Agaricomycotina</taxon>
        <taxon>Agaricomycetes</taxon>
        <taxon>Agaricomycetidae</taxon>
        <taxon>Agaricales</taxon>
        <taxon>Agaricineae</taxon>
        <taxon>Psathyrellaceae</taxon>
        <taxon>Ephemerocybe</taxon>
    </lineage>
</organism>
<reference evidence="2 3" key="1">
    <citation type="submission" date="2020-07" db="EMBL/GenBank/DDBJ databases">
        <title>Comparative genomics of pyrophilous fungi reveals a link between fire events and developmental genes.</title>
        <authorList>
            <consortium name="DOE Joint Genome Institute"/>
            <person name="Steindorff A.S."/>
            <person name="Carver A."/>
            <person name="Calhoun S."/>
            <person name="Stillman K."/>
            <person name="Liu H."/>
            <person name="Lipzen A."/>
            <person name="Pangilinan J."/>
            <person name="Labutti K."/>
            <person name="Bruns T.D."/>
            <person name="Grigoriev I.V."/>
        </authorList>
    </citation>
    <scope>NUCLEOTIDE SEQUENCE [LARGE SCALE GENOMIC DNA]</scope>
    <source>
        <strain evidence="2 3">CBS 144469</strain>
    </source>
</reference>
<dbReference type="Proteomes" id="UP000521943">
    <property type="component" value="Unassembled WGS sequence"/>
</dbReference>
<comment type="caution">
    <text evidence="2">The sequence shown here is derived from an EMBL/GenBank/DDBJ whole genome shotgun (WGS) entry which is preliminary data.</text>
</comment>
<evidence type="ECO:0000313" key="3">
    <source>
        <dbReference type="Proteomes" id="UP000521943"/>
    </source>
</evidence>
<proteinExistence type="predicted"/>
<name>A0A8H6LY32_9AGAR</name>
<feature type="compositionally biased region" description="Basic and acidic residues" evidence="1">
    <location>
        <begin position="64"/>
        <end position="79"/>
    </location>
</feature>
<feature type="region of interest" description="Disordered" evidence="1">
    <location>
        <begin position="55"/>
        <end position="83"/>
    </location>
</feature>
<keyword evidence="3" id="KW-1185">Reference proteome</keyword>
<dbReference type="EMBL" id="JACGCI010000072">
    <property type="protein sequence ID" value="KAF6748323.1"/>
    <property type="molecule type" value="Genomic_DNA"/>
</dbReference>
<protein>
    <submittedName>
        <fullName evidence="2">Uncharacterized protein</fullName>
    </submittedName>
</protein>
<gene>
    <name evidence="2" type="ORF">DFP72DRAFT_578230</name>
</gene>
<sequence>MLTSAAADPEGILDCREARRTSGRRALVHRPALISRCYECYVECALEYLNRSTNLNAKPPPHLHRSDQTSNRRSEEGVAMRRAPSALASRFPDRQPCDPHLHPRLWFLRRSRLVATQDQPLQSGRPCWLVPTAPSARYNFPASRTLFAPLVHSPGVPPWTFPVFRALPLVIPPVSCSASPVSYMDRLWNGGCGGEVDSCTMWTAMARW</sequence>
<dbReference type="AlphaFoldDB" id="A0A8H6LY32"/>